<dbReference type="Proteomes" id="UP001062846">
    <property type="component" value="Chromosome 1"/>
</dbReference>
<protein>
    <submittedName>
        <fullName evidence="1">Uncharacterized protein</fullName>
    </submittedName>
</protein>
<reference evidence="1" key="1">
    <citation type="submission" date="2022-02" db="EMBL/GenBank/DDBJ databases">
        <title>Plant Genome Project.</title>
        <authorList>
            <person name="Zhang R.-G."/>
        </authorList>
    </citation>
    <scope>NUCLEOTIDE SEQUENCE</scope>
    <source>
        <strain evidence="1">AT1</strain>
    </source>
</reference>
<proteinExistence type="predicted"/>
<dbReference type="EMBL" id="CM046388">
    <property type="protein sequence ID" value="KAI8571155.1"/>
    <property type="molecule type" value="Genomic_DNA"/>
</dbReference>
<name>A0ACC0Q093_RHOML</name>
<gene>
    <name evidence="1" type="ORF">RHMOL_Rhmol01G0096400</name>
</gene>
<evidence type="ECO:0000313" key="1">
    <source>
        <dbReference type="EMBL" id="KAI8571155.1"/>
    </source>
</evidence>
<evidence type="ECO:0000313" key="2">
    <source>
        <dbReference type="Proteomes" id="UP001062846"/>
    </source>
</evidence>
<comment type="caution">
    <text evidence="1">The sequence shown here is derived from an EMBL/GenBank/DDBJ whole genome shotgun (WGS) entry which is preliminary data.</text>
</comment>
<organism evidence="1 2">
    <name type="scientific">Rhododendron molle</name>
    <name type="common">Chinese azalea</name>
    <name type="synonym">Azalea mollis</name>
    <dbReference type="NCBI Taxonomy" id="49168"/>
    <lineage>
        <taxon>Eukaryota</taxon>
        <taxon>Viridiplantae</taxon>
        <taxon>Streptophyta</taxon>
        <taxon>Embryophyta</taxon>
        <taxon>Tracheophyta</taxon>
        <taxon>Spermatophyta</taxon>
        <taxon>Magnoliopsida</taxon>
        <taxon>eudicotyledons</taxon>
        <taxon>Gunneridae</taxon>
        <taxon>Pentapetalae</taxon>
        <taxon>asterids</taxon>
        <taxon>Ericales</taxon>
        <taxon>Ericaceae</taxon>
        <taxon>Ericoideae</taxon>
        <taxon>Rhodoreae</taxon>
        <taxon>Rhododendron</taxon>
    </lineage>
</organism>
<keyword evidence="2" id="KW-1185">Reference proteome</keyword>
<sequence>MAVPDKCKLQVAGNHVGNGLHHNQSILESSFLSGIKQRLLSFIFSGIWTEETDQTLRIQCLKKKFYYHFQDYVDLVICKAGF</sequence>
<accession>A0ACC0Q093</accession>